<dbReference type="EMBL" id="MEHJ01000001">
    <property type="protein sequence ID" value="OEJ23407.1"/>
    <property type="molecule type" value="Genomic_DNA"/>
</dbReference>
<dbReference type="OrthoDB" id="9813282at2"/>
<dbReference type="AlphaFoldDB" id="A0A1E5P1N7"/>
<protein>
    <submittedName>
        <fullName evidence="1">Uncharacterized protein</fullName>
    </submittedName>
</protein>
<comment type="caution">
    <text evidence="1">The sequence shown here is derived from an EMBL/GenBank/DDBJ whole genome shotgun (WGS) entry which is preliminary data.</text>
</comment>
<keyword evidence="2" id="KW-1185">Reference proteome</keyword>
<evidence type="ECO:0000313" key="1">
    <source>
        <dbReference type="EMBL" id="OEJ23407.1"/>
    </source>
</evidence>
<sequence>MNTPLTTPNDPAAKDLERQREAIATLGHELRLLVDATVRTTASPESLNNLADGVRTLTGQLTNRRRGPAEIPEVDEFPGGVRLYRRHTFAIRSQDRLRLGK</sequence>
<proteinExistence type="predicted"/>
<reference evidence="1 2" key="1">
    <citation type="submission" date="2016-08" db="EMBL/GenBank/DDBJ databases">
        <title>Complete genome sequence of Streptomyces agglomeratus strain 6-3-2, a novel anti-MRSA actinomycete isolated from Wuli of Tebit, China.</title>
        <authorList>
            <person name="Chen X."/>
        </authorList>
    </citation>
    <scope>NUCLEOTIDE SEQUENCE [LARGE SCALE GENOMIC DNA]</scope>
    <source>
        <strain evidence="1 2">6-3-2</strain>
    </source>
</reference>
<name>A0A1E5P1N7_9ACTN</name>
<gene>
    <name evidence="1" type="ORF">AS594_01775</name>
</gene>
<dbReference type="Proteomes" id="UP000095759">
    <property type="component" value="Unassembled WGS sequence"/>
</dbReference>
<evidence type="ECO:0000313" key="2">
    <source>
        <dbReference type="Proteomes" id="UP000095759"/>
    </source>
</evidence>
<dbReference type="RefSeq" id="WP_069925323.1">
    <property type="nucleotide sequence ID" value="NZ_MEHI01000001.1"/>
</dbReference>
<accession>A0A1E5P1N7</accession>
<organism evidence="1 2">
    <name type="scientific">Streptomyces agglomeratus</name>
    <dbReference type="NCBI Taxonomy" id="285458"/>
    <lineage>
        <taxon>Bacteria</taxon>
        <taxon>Bacillati</taxon>
        <taxon>Actinomycetota</taxon>
        <taxon>Actinomycetes</taxon>
        <taxon>Kitasatosporales</taxon>
        <taxon>Streptomycetaceae</taxon>
        <taxon>Streptomyces</taxon>
    </lineage>
</organism>